<dbReference type="PANTHER" id="PTHR11102:SF160">
    <property type="entry name" value="ERAD-ASSOCIATED E3 UBIQUITIN-PROTEIN LIGASE COMPONENT HRD3"/>
    <property type="match status" value="1"/>
</dbReference>
<dbReference type="PROSITE" id="PS50005">
    <property type="entry name" value="TPR"/>
    <property type="match status" value="1"/>
</dbReference>
<dbReference type="InterPro" id="IPR006597">
    <property type="entry name" value="Sel1-like"/>
</dbReference>
<dbReference type="InterPro" id="IPR011990">
    <property type="entry name" value="TPR-like_helical_dom_sf"/>
</dbReference>
<name>A0A3G5AFL7_9VIRU</name>
<dbReference type="EMBL" id="MK072416">
    <property type="protein sequence ID" value="AYV84683.1"/>
    <property type="molecule type" value="Genomic_DNA"/>
</dbReference>
<dbReference type="InterPro" id="IPR019734">
    <property type="entry name" value="TPR_rpt"/>
</dbReference>
<dbReference type="SMART" id="SM00671">
    <property type="entry name" value="SEL1"/>
    <property type="match status" value="5"/>
</dbReference>
<evidence type="ECO:0008006" key="4">
    <source>
        <dbReference type="Google" id="ProtNLM"/>
    </source>
</evidence>
<evidence type="ECO:0000256" key="1">
    <source>
        <dbReference type="PROSITE-ProRule" id="PRU00339"/>
    </source>
</evidence>
<proteinExistence type="predicted"/>
<dbReference type="SMART" id="SM00028">
    <property type="entry name" value="TPR"/>
    <property type="match status" value="2"/>
</dbReference>
<keyword evidence="2" id="KW-0175">Coiled coil</keyword>
<dbReference type="InterPro" id="IPR050767">
    <property type="entry name" value="Sel1_AlgK"/>
</dbReference>
<evidence type="ECO:0000256" key="2">
    <source>
        <dbReference type="SAM" id="Coils"/>
    </source>
</evidence>
<dbReference type="SUPFAM" id="SSF81901">
    <property type="entry name" value="HCP-like"/>
    <property type="match status" value="2"/>
</dbReference>
<dbReference type="Pfam" id="PF08238">
    <property type="entry name" value="Sel1"/>
    <property type="match status" value="3"/>
</dbReference>
<dbReference type="Gene3D" id="1.25.40.10">
    <property type="entry name" value="Tetratricopeptide repeat domain"/>
    <property type="match status" value="1"/>
</dbReference>
<protein>
    <recommendedName>
        <fullName evidence="4">Sel1 repeat family protein</fullName>
    </recommendedName>
</protein>
<evidence type="ECO:0000313" key="3">
    <source>
        <dbReference type="EMBL" id="AYV84683.1"/>
    </source>
</evidence>
<gene>
    <name evidence="3" type="ORF">Hyperionvirus34_7</name>
</gene>
<reference evidence="3" key="1">
    <citation type="submission" date="2018-10" db="EMBL/GenBank/DDBJ databases">
        <title>Hidden diversity of soil giant viruses.</title>
        <authorList>
            <person name="Schulz F."/>
            <person name="Alteio L."/>
            <person name="Goudeau D."/>
            <person name="Ryan E.M."/>
            <person name="Malmstrom R.R."/>
            <person name="Blanchard J."/>
            <person name="Woyke T."/>
        </authorList>
    </citation>
    <scope>NUCLEOTIDE SEQUENCE</scope>
    <source>
        <strain evidence="3">HYV1</strain>
    </source>
</reference>
<sequence length="425" mass="47946">MTQKIETHNGLTSSLSSDQPTSTMFMTLKDVKHTISKRIGTPDISYSADRNDSIYARIKKLDQSDRKDLFDWLMATPQYLDPCIKNLIGLCYGNSIGVEQNIETSIKWHEAAGNLGNHFGYRNAAIHLIDTGKNKTPDERDRIIILLRKSIKLGNDDAMYLLGVIYDNEKNTTQSLALFEQSAAAGNPSAMEKLGTIYETRNELKLAIIWIEKAIKVGRISLMDYLGQLHFRMSDYPTAILWFNKSIFCGNTRSFANLARTYFRLNNTEKAIEIYKQGVAANDPSCMICLAAFYINEEKQTVSDAIIIDLCTRANNPISYSTLAIFYERKKADKINAAKYYLLAYSKKSIGINAKLTELFDGLSRDEYLLLLSFYAKYDNLEKENQLLKEKVATLTTELTYRPGGIGEKAAEKNFHLAAAELGSI</sequence>
<feature type="repeat" description="TPR" evidence="1">
    <location>
        <begin position="252"/>
        <end position="285"/>
    </location>
</feature>
<feature type="coiled-coil region" evidence="2">
    <location>
        <begin position="371"/>
        <end position="398"/>
    </location>
</feature>
<organism evidence="3">
    <name type="scientific">Hyperionvirus sp</name>
    <dbReference type="NCBI Taxonomy" id="2487770"/>
    <lineage>
        <taxon>Viruses</taxon>
        <taxon>Varidnaviria</taxon>
        <taxon>Bamfordvirae</taxon>
        <taxon>Nucleocytoviricota</taxon>
        <taxon>Megaviricetes</taxon>
        <taxon>Imitervirales</taxon>
        <taxon>Mimiviridae</taxon>
        <taxon>Klosneuvirinae</taxon>
    </lineage>
</organism>
<dbReference type="Pfam" id="PF13181">
    <property type="entry name" value="TPR_8"/>
    <property type="match status" value="1"/>
</dbReference>
<accession>A0A3G5AFL7</accession>
<dbReference type="PANTHER" id="PTHR11102">
    <property type="entry name" value="SEL-1-LIKE PROTEIN"/>
    <property type="match status" value="1"/>
</dbReference>
<keyword evidence="1" id="KW-0802">TPR repeat</keyword>